<dbReference type="AlphaFoldDB" id="A0AAV8PV05"/>
<dbReference type="Proteomes" id="UP001222027">
    <property type="component" value="Unassembled WGS sequence"/>
</dbReference>
<evidence type="ECO:0000256" key="1">
    <source>
        <dbReference type="SAM" id="MobiDB-lite"/>
    </source>
</evidence>
<keyword evidence="4" id="KW-1185">Reference proteome</keyword>
<sequence length="131" mass="14902">MACPRRSGESLRREETAEPEPQQRVRYRTVRSRVSRGSVFVIPAGHPVAAVAARNENLEVLCFGVRAAQNRKYYLAGRNNVLNRLDREAKEVDEILQAKPESVFVPGPERRREAESGRQPSPESLRFAESW</sequence>
<name>A0AAV8PV05_ENSVE</name>
<organism evidence="3 4">
    <name type="scientific">Ensete ventricosum</name>
    <name type="common">Abyssinian banana</name>
    <name type="synonym">Musa ensete</name>
    <dbReference type="NCBI Taxonomy" id="4639"/>
    <lineage>
        <taxon>Eukaryota</taxon>
        <taxon>Viridiplantae</taxon>
        <taxon>Streptophyta</taxon>
        <taxon>Embryophyta</taxon>
        <taxon>Tracheophyta</taxon>
        <taxon>Spermatophyta</taxon>
        <taxon>Magnoliopsida</taxon>
        <taxon>Liliopsida</taxon>
        <taxon>Zingiberales</taxon>
        <taxon>Musaceae</taxon>
        <taxon>Ensete</taxon>
    </lineage>
</organism>
<dbReference type="Pfam" id="PF00190">
    <property type="entry name" value="Cupin_1"/>
    <property type="match status" value="1"/>
</dbReference>
<dbReference type="PANTHER" id="PTHR31189">
    <property type="entry name" value="OS03G0336100 PROTEIN-RELATED"/>
    <property type="match status" value="1"/>
</dbReference>
<dbReference type="InterPro" id="IPR011051">
    <property type="entry name" value="RmlC_Cupin_sf"/>
</dbReference>
<protein>
    <recommendedName>
        <fullName evidence="2">Cupin type-1 domain-containing protein</fullName>
    </recommendedName>
</protein>
<evidence type="ECO:0000313" key="4">
    <source>
        <dbReference type="Proteomes" id="UP001222027"/>
    </source>
</evidence>
<comment type="caution">
    <text evidence="3">The sequence shown here is derived from an EMBL/GenBank/DDBJ whole genome shotgun (WGS) entry which is preliminary data.</text>
</comment>
<gene>
    <name evidence="3" type="ORF">OPV22_031863</name>
</gene>
<dbReference type="Gene3D" id="2.60.120.10">
    <property type="entry name" value="Jelly Rolls"/>
    <property type="match status" value="1"/>
</dbReference>
<dbReference type="PANTHER" id="PTHR31189:SF13">
    <property type="entry name" value="CUPINCIN"/>
    <property type="match status" value="1"/>
</dbReference>
<dbReference type="EMBL" id="JAQQAF010000009">
    <property type="protein sequence ID" value="KAJ8458937.1"/>
    <property type="molecule type" value="Genomic_DNA"/>
</dbReference>
<proteinExistence type="predicted"/>
<dbReference type="InterPro" id="IPR006045">
    <property type="entry name" value="Cupin_1"/>
</dbReference>
<feature type="region of interest" description="Disordered" evidence="1">
    <location>
        <begin position="105"/>
        <end position="131"/>
    </location>
</feature>
<dbReference type="SUPFAM" id="SSF51182">
    <property type="entry name" value="RmlC-like cupins"/>
    <property type="match status" value="1"/>
</dbReference>
<evidence type="ECO:0000259" key="2">
    <source>
        <dbReference type="Pfam" id="PF00190"/>
    </source>
</evidence>
<evidence type="ECO:0000313" key="3">
    <source>
        <dbReference type="EMBL" id="KAJ8458937.1"/>
    </source>
</evidence>
<feature type="compositionally biased region" description="Basic and acidic residues" evidence="1">
    <location>
        <begin position="1"/>
        <end position="16"/>
    </location>
</feature>
<dbReference type="InterPro" id="IPR014710">
    <property type="entry name" value="RmlC-like_jellyroll"/>
</dbReference>
<dbReference type="InterPro" id="IPR050253">
    <property type="entry name" value="Seed_Storage-Functional"/>
</dbReference>
<accession>A0AAV8PV05</accession>
<reference evidence="3 4" key="1">
    <citation type="submission" date="2022-12" db="EMBL/GenBank/DDBJ databases">
        <title>Chromosome-scale assembly of the Ensete ventricosum genome.</title>
        <authorList>
            <person name="Dussert Y."/>
            <person name="Stocks J."/>
            <person name="Wendawek A."/>
            <person name="Woldeyes F."/>
            <person name="Nichols R.A."/>
            <person name="Borrell J.S."/>
        </authorList>
    </citation>
    <scope>NUCLEOTIDE SEQUENCE [LARGE SCALE GENOMIC DNA]</scope>
    <source>
        <strain evidence="4">cv. Maze</strain>
        <tissue evidence="3">Seeds</tissue>
    </source>
</reference>
<feature type="domain" description="Cupin type-1" evidence="2">
    <location>
        <begin position="27"/>
        <end position="88"/>
    </location>
</feature>
<feature type="region of interest" description="Disordered" evidence="1">
    <location>
        <begin position="1"/>
        <end position="29"/>
    </location>
</feature>
<dbReference type="CDD" id="cd02245">
    <property type="entry name" value="cupin_7S_vicilin-like_C"/>
    <property type="match status" value="1"/>
</dbReference>